<comment type="subcellular location">
    <subcellularLocation>
        <location evidence="1">Cell membrane</location>
        <topology evidence="1">Multi-pass membrane protein</topology>
    </subcellularLocation>
</comment>
<protein>
    <submittedName>
        <fullName evidence="7">Type IV secretory pathway, VirD4 component</fullName>
    </submittedName>
</protein>
<evidence type="ECO:0000256" key="5">
    <source>
        <dbReference type="ARBA" id="ARBA00022989"/>
    </source>
</evidence>
<dbReference type="InterPro" id="IPR003688">
    <property type="entry name" value="TraG/VirD4"/>
</dbReference>
<keyword evidence="4" id="KW-0812">Transmembrane</keyword>
<dbReference type="SUPFAM" id="SSF52540">
    <property type="entry name" value="P-loop containing nucleoside triphosphate hydrolases"/>
    <property type="match status" value="1"/>
</dbReference>
<name>J9GIW4_9ZZZZ</name>
<evidence type="ECO:0000256" key="4">
    <source>
        <dbReference type="ARBA" id="ARBA00022692"/>
    </source>
</evidence>
<evidence type="ECO:0000256" key="6">
    <source>
        <dbReference type="ARBA" id="ARBA00023136"/>
    </source>
</evidence>
<dbReference type="PANTHER" id="PTHR37937:SF1">
    <property type="entry name" value="CONJUGATIVE TRANSFER: DNA TRANSPORT"/>
    <property type="match status" value="1"/>
</dbReference>
<gene>
    <name evidence="7" type="ORF">EVA_04340</name>
</gene>
<comment type="caution">
    <text evidence="7">The sequence shown here is derived from an EMBL/GenBank/DDBJ whole genome shotgun (WGS) entry which is preliminary data.</text>
</comment>
<proteinExistence type="inferred from homology"/>
<reference evidence="7" key="1">
    <citation type="journal article" date="2012" name="PLoS ONE">
        <title>Gene sets for utilization of primary and secondary nutrition supplies in the distal gut of endangered iberian lynx.</title>
        <authorList>
            <person name="Alcaide M."/>
            <person name="Messina E."/>
            <person name="Richter M."/>
            <person name="Bargiela R."/>
            <person name="Peplies J."/>
            <person name="Huws S.A."/>
            <person name="Newbold C.J."/>
            <person name="Golyshin P.N."/>
            <person name="Simon M.A."/>
            <person name="Lopez G."/>
            <person name="Yakimov M.M."/>
            <person name="Ferrer M."/>
        </authorList>
    </citation>
    <scope>NUCLEOTIDE SEQUENCE</scope>
</reference>
<dbReference type="Gene3D" id="3.40.50.300">
    <property type="entry name" value="P-loop containing nucleotide triphosphate hydrolases"/>
    <property type="match status" value="1"/>
</dbReference>
<dbReference type="InterPro" id="IPR051539">
    <property type="entry name" value="T4SS-coupling_protein"/>
</dbReference>
<dbReference type="InterPro" id="IPR027417">
    <property type="entry name" value="P-loop_NTPase"/>
</dbReference>
<evidence type="ECO:0000313" key="7">
    <source>
        <dbReference type="EMBL" id="EJX07547.1"/>
    </source>
</evidence>
<dbReference type="Pfam" id="PF02534">
    <property type="entry name" value="T4SS-DNA_transf"/>
    <property type="match status" value="1"/>
</dbReference>
<organism evidence="7">
    <name type="scientific">gut metagenome</name>
    <dbReference type="NCBI Taxonomy" id="749906"/>
    <lineage>
        <taxon>unclassified sequences</taxon>
        <taxon>metagenomes</taxon>
        <taxon>organismal metagenomes</taxon>
    </lineage>
</organism>
<keyword evidence="3" id="KW-1003">Cell membrane</keyword>
<accession>J9GIW4</accession>
<keyword evidence="5" id="KW-1133">Transmembrane helix</keyword>
<dbReference type="EMBL" id="AMCI01000859">
    <property type="protein sequence ID" value="EJX07547.1"/>
    <property type="molecule type" value="Genomic_DNA"/>
</dbReference>
<dbReference type="CDD" id="cd01127">
    <property type="entry name" value="TrwB_TraG_TraD_VirD4"/>
    <property type="match status" value="1"/>
</dbReference>
<comment type="similarity">
    <text evidence="2">Belongs to the VirD4/TraG family.</text>
</comment>
<dbReference type="PANTHER" id="PTHR37937">
    <property type="entry name" value="CONJUGATIVE TRANSFER: DNA TRANSPORT"/>
    <property type="match status" value="1"/>
</dbReference>
<dbReference type="NCBIfam" id="NF045973">
    <property type="entry name" value="conju_CD1115"/>
    <property type="match status" value="1"/>
</dbReference>
<dbReference type="AlphaFoldDB" id="J9GIW4"/>
<evidence type="ECO:0000256" key="3">
    <source>
        <dbReference type="ARBA" id="ARBA00022475"/>
    </source>
</evidence>
<dbReference type="GO" id="GO:0005886">
    <property type="term" value="C:plasma membrane"/>
    <property type="evidence" value="ECO:0007669"/>
    <property type="project" value="UniProtKB-SubCell"/>
</dbReference>
<keyword evidence="6" id="KW-0472">Membrane</keyword>
<sequence length="306" mass="34488">MQCNTSFVILDPKGEILRDTGKLLEGKGYEIRVLDLISMEKSHCYNPFVYLQSDNDVQKLVTNLFKSTTPKGSQSNDPFWDTAASMLLLALVFYLHYEAPPEEQNFAMVMEMLRAGAIEDEEDNRPSPLDNLFSDLMMDNPDHIALKYYHSYHSGSAKTLKSIQITLAARLEKFNLESLASLTSVDELDLQTLGEKKVALFALIPDNDSSFNFLVSILYTQLFQQLFYAADHIHGGCLPMPVHFLMDEFANVSLPDDFDKILSVMRSRGVSVSIILQNLAQLKALFEKQWESIVGNCVRPEVASAL</sequence>
<evidence type="ECO:0000256" key="1">
    <source>
        <dbReference type="ARBA" id="ARBA00004651"/>
    </source>
</evidence>
<evidence type="ECO:0000256" key="2">
    <source>
        <dbReference type="ARBA" id="ARBA00008806"/>
    </source>
</evidence>